<comment type="similarity">
    <text evidence="1">Belongs to the AB hydrolase superfamily. AB hydrolase 2 family.</text>
</comment>
<keyword evidence="2" id="KW-0378">Hydrolase</keyword>
<evidence type="ECO:0000259" key="3">
    <source>
        <dbReference type="Pfam" id="PF02230"/>
    </source>
</evidence>
<dbReference type="PANTHER" id="PTHR10655:SF17">
    <property type="entry name" value="LYSOPHOSPHOLIPASE-LIKE PROTEIN 1"/>
    <property type="match status" value="1"/>
</dbReference>
<dbReference type="EMBL" id="JAAZQQ010000001">
    <property type="protein sequence ID" value="NKX43241.1"/>
    <property type="molecule type" value="Genomic_DNA"/>
</dbReference>
<dbReference type="PANTHER" id="PTHR10655">
    <property type="entry name" value="LYSOPHOSPHOLIPASE-RELATED"/>
    <property type="match status" value="1"/>
</dbReference>
<keyword evidence="5" id="KW-1185">Reference proteome</keyword>
<feature type="domain" description="Phospholipase/carboxylesterase/thioesterase" evidence="3">
    <location>
        <begin position="20"/>
        <end position="127"/>
    </location>
</feature>
<comment type="caution">
    <text evidence="4">The sequence shown here is derived from an EMBL/GenBank/DDBJ whole genome shotgun (WGS) entry which is preliminary data.</text>
</comment>
<evidence type="ECO:0000313" key="4">
    <source>
        <dbReference type="EMBL" id="NKX43241.1"/>
    </source>
</evidence>
<dbReference type="InterPro" id="IPR029058">
    <property type="entry name" value="AB_hydrolase_fold"/>
</dbReference>
<evidence type="ECO:0000256" key="1">
    <source>
        <dbReference type="ARBA" id="ARBA00006499"/>
    </source>
</evidence>
<dbReference type="Proteomes" id="UP000526408">
    <property type="component" value="Unassembled WGS sequence"/>
</dbReference>
<dbReference type="GO" id="GO:0016787">
    <property type="term" value="F:hydrolase activity"/>
    <property type="evidence" value="ECO:0007669"/>
    <property type="project" value="UniProtKB-KW"/>
</dbReference>
<dbReference type="InterPro" id="IPR003140">
    <property type="entry name" value="PLipase/COase/thioEstase"/>
</dbReference>
<dbReference type="Gene3D" id="3.40.50.1820">
    <property type="entry name" value="alpha/beta hydrolase"/>
    <property type="match status" value="1"/>
</dbReference>
<proteinExistence type="inferred from homology"/>
<name>A0A7X6GXR2_9RHOB</name>
<organism evidence="4 5">
    <name type="scientific">Roseicyclus persicicus</name>
    <dbReference type="NCBI Taxonomy" id="2650661"/>
    <lineage>
        <taxon>Bacteria</taxon>
        <taxon>Pseudomonadati</taxon>
        <taxon>Pseudomonadota</taxon>
        <taxon>Alphaproteobacteria</taxon>
        <taxon>Rhodobacterales</taxon>
        <taxon>Roseobacteraceae</taxon>
        <taxon>Roseicyclus</taxon>
    </lineage>
</organism>
<evidence type="ECO:0000313" key="5">
    <source>
        <dbReference type="Proteomes" id="UP000526408"/>
    </source>
</evidence>
<protein>
    <submittedName>
        <fullName evidence="4">Phospholipase</fullName>
    </submittedName>
</protein>
<accession>A0A7X6GXR2</accession>
<dbReference type="InterPro" id="IPR050565">
    <property type="entry name" value="LYPA1-2/EST-like"/>
</dbReference>
<gene>
    <name evidence="4" type="ORF">HCU73_01450</name>
</gene>
<dbReference type="Pfam" id="PF02230">
    <property type="entry name" value="Abhydrolase_2"/>
    <property type="match status" value="1"/>
</dbReference>
<dbReference type="AlphaFoldDB" id="A0A7X6GXR2"/>
<sequence>MTGVARAGTGGGTARMGLVLLHGRGGSADDILRLGAALGLPDLALAAPQAPGHSWWPTSFLAPSAQMERHVAQGLAAVDAAIAALTAEGLDCGRIALAGFSQGGCLALEYAARRGGLAAVFGLSAGLVGTGDAGPTPDPALYGHAPKRFDYATDLTGLPVTITVHEQDPHIPLKRAEDSRAAFAALGANAALHVEPGPGHGLTDAGLTAMRATLNH</sequence>
<evidence type="ECO:0000256" key="2">
    <source>
        <dbReference type="ARBA" id="ARBA00022801"/>
    </source>
</evidence>
<reference evidence="4 5" key="1">
    <citation type="submission" date="2020-04" db="EMBL/GenBank/DDBJ databases">
        <authorList>
            <person name="Yoon J."/>
        </authorList>
    </citation>
    <scope>NUCLEOTIDE SEQUENCE [LARGE SCALE GENOMIC DNA]</scope>
    <source>
        <strain evidence="4 5">KMU-115</strain>
    </source>
</reference>
<dbReference type="SUPFAM" id="SSF53474">
    <property type="entry name" value="alpha/beta-Hydrolases"/>
    <property type="match status" value="1"/>
</dbReference>